<dbReference type="AlphaFoldDB" id="A0A3N4HWI4"/>
<evidence type="ECO:0000256" key="1">
    <source>
        <dbReference type="SAM" id="MobiDB-lite"/>
    </source>
</evidence>
<gene>
    <name evidence="3" type="ORF">BJ508DRAFT_329491</name>
</gene>
<name>A0A3N4HWI4_ASCIM</name>
<organism evidence="3 4">
    <name type="scientific">Ascobolus immersus RN42</name>
    <dbReference type="NCBI Taxonomy" id="1160509"/>
    <lineage>
        <taxon>Eukaryota</taxon>
        <taxon>Fungi</taxon>
        <taxon>Dikarya</taxon>
        <taxon>Ascomycota</taxon>
        <taxon>Pezizomycotina</taxon>
        <taxon>Pezizomycetes</taxon>
        <taxon>Pezizales</taxon>
        <taxon>Ascobolaceae</taxon>
        <taxon>Ascobolus</taxon>
    </lineage>
</organism>
<dbReference type="EMBL" id="ML119714">
    <property type="protein sequence ID" value="RPA78222.1"/>
    <property type="molecule type" value="Genomic_DNA"/>
</dbReference>
<evidence type="ECO:0000313" key="3">
    <source>
        <dbReference type="EMBL" id="RPA78222.1"/>
    </source>
</evidence>
<feature type="region of interest" description="Disordered" evidence="1">
    <location>
        <begin position="57"/>
        <end position="80"/>
    </location>
</feature>
<accession>A0A3N4HWI4</accession>
<evidence type="ECO:0000256" key="2">
    <source>
        <dbReference type="SAM" id="Phobius"/>
    </source>
</evidence>
<dbReference type="Proteomes" id="UP000275078">
    <property type="component" value="Unassembled WGS sequence"/>
</dbReference>
<keyword evidence="4" id="KW-1185">Reference proteome</keyword>
<feature type="compositionally biased region" description="Basic and acidic residues" evidence="1">
    <location>
        <begin position="9"/>
        <end position="22"/>
    </location>
</feature>
<sequence length="106" mass="11868">MSPFLHLIPRSEDSTDEPKGENKKINKAVVATAGVISVLVLLFLIFSGIYSLAKMRKRSRDRRDEERQESMGKYDQKNGVGKGGVVVIERELGSDEVDIVDRVGKY</sequence>
<keyword evidence="2" id="KW-0472">Membrane</keyword>
<protein>
    <submittedName>
        <fullName evidence="3">Uncharacterized protein</fullName>
    </submittedName>
</protein>
<feature type="transmembrane region" description="Helical" evidence="2">
    <location>
        <begin position="28"/>
        <end position="53"/>
    </location>
</feature>
<proteinExistence type="predicted"/>
<keyword evidence="2" id="KW-1133">Transmembrane helix</keyword>
<feature type="region of interest" description="Disordered" evidence="1">
    <location>
        <begin position="1"/>
        <end position="22"/>
    </location>
</feature>
<reference evidence="3 4" key="1">
    <citation type="journal article" date="2018" name="Nat. Ecol. Evol.">
        <title>Pezizomycetes genomes reveal the molecular basis of ectomycorrhizal truffle lifestyle.</title>
        <authorList>
            <person name="Murat C."/>
            <person name="Payen T."/>
            <person name="Noel B."/>
            <person name="Kuo A."/>
            <person name="Morin E."/>
            <person name="Chen J."/>
            <person name="Kohler A."/>
            <person name="Krizsan K."/>
            <person name="Balestrini R."/>
            <person name="Da Silva C."/>
            <person name="Montanini B."/>
            <person name="Hainaut M."/>
            <person name="Levati E."/>
            <person name="Barry K.W."/>
            <person name="Belfiori B."/>
            <person name="Cichocki N."/>
            <person name="Clum A."/>
            <person name="Dockter R.B."/>
            <person name="Fauchery L."/>
            <person name="Guy J."/>
            <person name="Iotti M."/>
            <person name="Le Tacon F."/>
            <person name="Lindquist E.A."/>
            <person name="Lipzen A."/>
            <person name="Malagnac F."/>
            <person name="Mello A."/>
            <person name="Molinier V."/>
            <person name="Miyauchi S."/>
            <person name="Poulain J."/>
            <person name="Riccioni C."/>
            <person name="Rubini A."/>
            <person name="Sitrit Y."/>
            <person name="Splivallo R."/>
            <person name="Traeger S."/>
            <person name="Wang M."/>
            <person name="Zifcakova L."/>
            <person name="Wipf D."/>
            <person name="Zambonelli A."/>
            <person name="Paolocci F."/>
            <person name="Nowrousian M."/>
            <person name="Ottonello S."/>
            <person name="Baldrian P."/>
            <person name="Spatafora J.W."/>
            <person name="Henrissat B."/>
            <person name="Nagy L.G."/>
            <person name="Aury J.M."/>
            <person name="Wincker P."/>
            <person name="Grigoriev I.V."/>
            <person name="Bonfante P."/>
            <person name="Martin F.M."/>
        </authorList>
    </citation>
    <scope>NUCLEOTIDE SEQUENCE [LARGE SCALE GENOMIC DNA]</scope>
    <source>
        <strain evidence="3 4">RN42</strain>
    </source>
</reference>
<evidence type="ECO:0000313" key="4">
    <source>
        <dbReference type="Proteomes" id="UP000275078"/>
    </source>
</evidence>
<feature type="compositionally biased region" description="Basic and acidic residues" evidence="1">
    <location>
        <begin position="61"/>
        <end position="76"/>
    </location>
</feature>
<keyword evidence="2" id="KW-0812">Transmembrane</keyword>